<protein>
    <submittedName>
        <fullName evidence="2">Uncharacterized protein</fullName>
    </submittedName>
</protein>
<reference evidence="3" key="1">
    <citation type="submission" date="2016-10" db="EMBL/GenBank/DDBJ databases">
        <authorList>
            <person name="Varghese N."/>
            <person name="Submissions S."/>
        </authorList>
    </citation>
    <scope>NUCLEOTIDE SEQUENCE [LARGE SCALE GENOMIC DNA]</scope>
    <source>
        <strain evidence="3">DSM 16477</strain>
    </source>
</reference>
<evidence type="ECO:0000313" key="2">
    <source>
        <dbReference type="EMBL" id="SDG72352.1"/>
    </source>
</evidence>
<keyword evidence="1" id="KW-0472">Membrane</keyword>
<dbReference type="EMBL" id="FNBP01000011">
    <property type="protein sequence ID" value="SDG72352.1"/>
    <property type="molecule type" value="Genomic_DNA"/>
</dbReference>
<evidence type="ECO:0000313" key="3">
    <source>
        <dbReference type="Proteomes" id="UP000199399"/>
    </source>
</evidence>
<feature type="transmembrane region" description="Helical" evidence="1">
    <location>
        <begin position="51"/>
        <end position="68"/>
    </location>
</feature>
<dbReference type="AlphaFoldDB" id="A0A1G7WK98"/>
<organism evidence="2 3">
    <name type="scientific">Sulfitobacter delicatus</name>
    <dbReference type="NCBI Taxonomy" id="218672"/>
    <lineage>
        <taxon>Bacteria</taxon>
        <taxon>Pseudomonadati</taxon>
        <taxon>Pseudomonadota</taxon>
        <taxon>Alphaproteobacteria</taxon>
        <taxon>Rhodobacterales</taxon>
        <taxon>Roseobacteraceae</taxon>
        <taxon>Sulfitobacter</taxon>
    </lineage>
</organism>
<gene>
    <name evidence="2" type="ORF">SAMN04489759_1115</name>
</gene>
<feature type="transmembrane region" description="Helical" evidence="1">
    <location>
        <begin position="12"/>
        <end position="31"/>
    </location>
</feature>
<dbReference type="RefSeq" id="WP_136720527.1">
    <property type="nucleotide sequence ID" value="NZ_FNBP01000011.1"/>
</dbReference>
<dbReference type="OrthoDB" id="7264282at2"/>
<feature type="transmembrane region" description="Helical" evidence="1">
    <location>
        <begin position="101"/>
        <end position="122"/>
    </location>
</feature>
<accession>A0A1G7WK98</accession>
<proteinExistence type="predicted"/>
<keyword evidence="3" id="KW-1185">Reference proteome</keyword>
<evidence type="ECO:0000256" key="1">
    <source>
        <dbReference type="SAM" id="Phobius"/>
    </source>
</evidence>
<keyword evidence="1" id="KW-1133">Transmembrane helix</keyword>
<dbReference type="Proteomes" id="UP000199399">
    <property type="component" value="Unassembled WGS sequence"/>
</dbReference>
<sequence>MQIFGRTKDNLWTLIAAPVIWGIHFLFSYFLAAFRCAPNADIFESIGSTRVAIGFVTLVSLCLIALVIRRAWHEWLTGGGGFRNDQDTPEGRESFLEFSTLLLAGLSFAAVVFETMPILVIGDCR</sequence>
<keyword evidence="1" id="KW-0812">Transmembrane</keyword>
<name>A0A1G7WK98_9RHOB</name>
<dbReference type="STRING" id="218672.SAMN04489759_1115"/>